<feature type="compositionally biased region" description="Polar residues" evidence="1">
    <location>
        <begin position="9"/>
        <end position="21"/>
    </location>
</feature>
<organism evidence="2 3">
    <name type="scientific">Popillia japonica</name>
    <name type="common">Japanese beetle</name>
    <dbReference type="NCBI Taxonomy" id="7064"/>
    <lineage>
        <taxon>Eukaryota</taxon>
        <taxon>Metazoa</taxon>
        <taxon>Ecdysozoa</taxon>
        <taxon>Arthropoda</taxon>
        <taxon>Hexapoda</taxon>
        <taxon>Insecta</taxon>
        <taxon>Pterygota</taxon>
        <taxon>Neoptera</taxon>
        <taxon>Endopterygota</taxon>
        <taxon>Coleoptera</taxon>
        <taxon>Polyphaga</taxon>
        <taxon>Scarabaeiformia</taxon>
        <taxon>Scarabaeidae</taxon>
        <taxon>Rutelinae</taxon>
        <taxon>Popillia</taxon>
    </lineage>
</organism>
<evidence type="ECO:0000256" key="1">
    <source>
        <dbReference type="SAM" id="MobiDB-lite"/>
    </source>
</evidence>
<dbReference type="AlphaFoldDB" id="A0AAW1LTE6"/>
<reference evidence="2 3" key="1">
    <citation type="journal article" date="2024" name="BMC Genomics">
        <title>De novo assembly and annotation of Popillia japonica's genome with initial clues to its potential as an invasive pest.</title>
        <authorList>
            <person name="Cucini C."/>
            <person name="Boschi S."/>
            <person name="Funari R."/>
            <person name="Cardaioli E."/>
            <person name="Iannotti N."/>
            <person name="Marturano G."/>
            <person name="Paoli F."/>
            <person name="Bruttini M."/>
            <person name="Carapelli A."/>
            <person name="Frati F."/>
            <person name="Nardi F."/>
        </authorList>
    </citation>
    <scope>NUCLEOTIDE SEQUENCE [LARGE SCALE GENOMIC DNA]</scope>
    <source>
        <strain evidence="2">DMR45628</strain>
    </source>
</reference>
<feature type="region of interest" description="Disordered" evidence="1">
    <location>
        <begin position="1"/>
        <end position="27"/>
    </location>
</feature>
<name>A0AAW1LTE6_POPJA</name>
<evidence type="ECO:0000313" key="3">
    <source>
        <dbReference type="Proteomes" id="UP001458880"/>
    </source>
</evidence>
<sequence length="99" mass="11044">METDFLLSAVTSRSNPTTPEASPQREISTRCHISENLPPTSTTNTNVVTIDTIRGYSKASARKTNRKPIKKGRGTVITATPEKELIEKRMKRSARRRSS</sequence>
<keyword evidence="3" id="KW-1185">Reference proteome</keyword>
<accession>A0AAW1LTE6</accession>
<evidence type="ECO:0000313" key="2">
    <source>
        <dbReference type="EMBL" id="KAK9738434.1"/>
    </source>
</evidence>
<protein>
    <submittedName>
        <fullName evidence="2">Uncharacterized protein</fullName>
    </submittedName>
</protein>
<comment type="caution">
    <text evidence="2">The sequence shown here is derived from an EMBL/GenBank/DDBJ whole genome shotgun (WGS) entry which is preliminary data.</text>
</comment>
<dbReference type="EMBL" id="JASPKY010000087">
    <property type="protein sequence ID" value="KAK9738434.1"/>
    <property type="molecule type" value="Genomic_DNA"/>
</dbReference>
<gene>
    <name evidence="2" type="ORF">QE152_g9911</name>
</gene>
<dbReference type="Proteomes" id="UP001458880">
    <property type="component" value="Unassembled WGS sequence"/>
</dbReference>
<proteinExistence type="predicted"/>